<reference evidence="1 2" key="1">
    <citation type="submission" date="2017-03" db="EMBL/GenBank/DDBJ databases">
        <title>Genome sequence of Sphingomonas dokdonensis DSM 21029.</title>
        <authorList>
            <person name="Poehlein A."/>
            <person name="Wuebbeler J.H."/>
            <person name="Steinbuechel A."/>
            <person name="Daniel R."/>
        </authorList>
    </citation>
    <scope>NUCLEOTIDE SEQUENCE [LARGE SCALE GENOMIC DNA]</scope>
    <source>
        <strain evidence="1 2">DSM 21029</strain>
    </source>
</reference>
<protein>
    <submittedName>
        <fullName evidence="1">Uncharacterized protein</fullName>
    </submittedName>
</protein>
<sequence>MLAPAFLMVGCTTPAAYPSLLPRAAESQALTEPAPAAPTPPAADPALDATLADIQRTLAEQTAAFDAASGRAEAAVAAARGAPAGSETWLDAHVALAALDALRAATSELATRVDDLASERALALQPDYSALDTMADRVRVEVQRQAEQIAALQGRLAPA</sequence>
<accession>A0A245ZUZ0</accession>
<name>A0A245ZUZ0_9SPHN</name>
<keyword evidence="2" id="KW-1185">Reference proteome</keyword>
<gene>
    <name evidence="1" type="ORF">SPDO_04390</name>
</gene>
<dbReference type="Proteomes" id="UP000197290">
    <property type="component" value="Unassembled WGS sequence"/>
</dbReference>
<evidence type="ECO:0000313" key="1">
    <source>
        <dbReference type="EMBL" id="OWK33559.1"/>
    </source>
</evidence>
<comment type="caution">
    <text evidence="1">The sequence shown here is derived from an EMBL/GenBank/DDBJ whole genome shotgun (WGS) entry which is preliminary data.</text>
</comment>
<proteinExistence type="predicted"/>
<organism evidence="1 2">
    <name type="scientific">Sphingomonas dokdonensis</name>
    <dbReference type="NCBI Taxonomy" id="344880"/>
    <lineage>
        <taxon>Bacteria</taxon>
        <taxon>Pseudomonadati</taxon>
        <taxon>Pseudomonadota</taxon>
        <taxon>Alphaproteobacteria</taxon>
        <taxon>Sphingomonadales</taxon>
        <taxon>Sphingomonadaceae</taxon>
        <taxon>Sphingomonas</taxon>
    </lineage>
</organism>
<dbReference type="EMBL" id="NBBI01000001">
    <property type="protein sequence ID" value="OWK33559.1"/>
    <property type="molecule type" value="Genomic_DNA"/>
</dbReference>
<dbReference type="AlphaFoldDB" id="A0A245ZUZ0"/>
<evidence type="ECO:0000313" key="2">
    <source>
        <dbReference type="Proteomes" id="UP000197290"/>
    </source>
</evidence>